<reference evidence="2 3" key="1">
    <citation type="submission" date="2017-02" db="EMBL/GenBank/DDBJ databases">
        <title>Legionella quilivanii strain from human: case report and whole genome sequencing analysis.</title>
        <authorList>
            <person name="Lalancette C."/>
            <person name="Leduc J.-M."/>
            <person name="Levesque S."/>
            <person name="Fournier E."/>
            <person name="Saoud J."/>
            <person name="Faucher S.P."/>
            <person name="Bernard K."/>
            <person name="Martineau C."/>
            <person name="Longtin J."/>
        </authorList>
    </citation>
    <scope>NUCLEOTIDE SEQUENCE [LARGE SCALE GENOMIC DNA]</scope>
    <source>
        <strain evidence="2 3">ID143958</strain>
    </source>
</reference>
<feature type="region of interest" description="Disordered" evidence="1">
    <location>
        <begin position="104"/>
        <end position="128"/>
    </location>
</feature>
<comment type="caution">
    <text evidence="2">The sequence shown here is derived from an EMBL/GenBank/DDBJ whole genome shotgun (WGS) entry which is preliminary data.</text>
</comment>
<dbReference type="EMBL" id="MVJN01000016">
    <property type="protein sequence ID" value="RAP34541.1"/>
    <property type="molecule type" value="Genomic_DNA"/>
</dbReference>
<evidence type="ECO:0000313" key="2">
    <source>
        <dbReference type="EMBL" id="RAP34541.1"/>
    </source>
</evidence>
<dbReference type="RefSeq" id="WP_112220802.1">
    <property type="nucleotide sequence ID" value="NZ_MVJN01000016.1"/>
</dbReference>
<gene>
    <name evidence="2" type="ORF">B1207_15580</name>
</gene>
<organism evidence="2 3">
    <name type="scientific">Legionella quinlivanii</name>
    <dbReference type="NCBI Taxonomy" id="45073"/>
    <lineage>
        <taxon>Bacteria</taxon>
        <taxon>Pseudomonadati</taxon>
        <taxon>Pseudomonadota</taxon>
        <taxon>Gammaproteobacteria</taxon>
        <taxon>Legionellales</taxon>
        <taxon>Legionellaceae</taxon>
        <taxon>Legionella</taxon>
    </lineage>
</organism>
<protein>
    <submittedName>
        <fullName evidence="2">Uncharacterized protein</fullName>
    </submittedName>
</protein>
<accession>A0A364LF84</accession>
<evidence type="ECO:0000313" key="3">
    <source>
        <dbReference type="Proteomes" id="UP000249458"/>
    </source>
</evidence>
<name>A0A364LF84_9GAMM</name>
<sequence>MPIKVVRVSKKWLQENAIEMSYETHTPLVTAPNALAYGLVSGSEMFTSPKQLPFAIGRHNASAGQFFIPMEKERLYYPLSPDMTIDDEKEEQVTLYLYTESSNKNGDKSEVEANSSSTAGDETDTEKSIDEEMKIVEVAARKGRASKEHYVSNSLLFHSEQDAIQFGIKYSKTPLLNSICCCLPFFKAAKLSPIQQFRKSEHFRQARSYLVISQEQLPGFKKELDAIEDKPSLDILSVFGQYINHEINAKRIENDASWMVIRFNKAMTFSQMRELFPETVENSLQILNRESSPEKLSVIWYIKQEHGQLFKEESEDAEFADFTTEDMVINDRKLIKITFAPGTFKDFVERLHPKTHKLVIPLVVEPRSRAIEKEPESPFCEISLSH</sequence>
<dbReference type="AlphaFoldDB" id="A0A364LF84"/>
<proteinExistence type="predicted"/>
<evidence type="ECO:0000256" key="1">
    <source>
        <dbReference type="SAM" id="MobiDB-lite"/>
    </source>
</evidence>
<dbReference type="Proteomes" id="UP000249458">
    <property type="component" value="Unassembled WGS sequence"/>
</dbReference>